<dbReference type="EMBL" id="JAZDQV010000007">
    <property type="protein sequence ID" value="MEE1877666.1"/>
    <property type="molecule type" value="Genomic_DNA"/>
</dbReference>
<gene>
    <name evidence="2" type="ORF">VRS74_08225</name>
</gene>
<keyword evidence="1" id="KW-1133">Transmembrane helix</keyword>
<reference evidence="2 3" key="1">
    <citation type="submission" date="2024-01" db="EMBL/GenBank/DDBJ databases">
        <title>The genome sequence of Erythrobacteraceae sp. strain 1XM1-14.</title>
        <authorList>
            <person name="Liu Y."/>
        </authorList>
    </citation>
    <scope>NUCLEOTIDE SEQUENCE [LARGE SCALE GENOMIC DNA]</scope>
    <source>
        <strain evidence="2 3">1XM1-14</strain>
    </source>
</reference>
<protein>
    <recommendedName>
        <fullName evidence="4">Oligosaccharide repeat unit polymerase</fullName>
    </recommendedName>
</protein>
<feature type="transmembrane region" description="Helical" evidence="1">
    <location>
        <begin position="170"/>
        <end position="200"/>
    </location>
</feature>
<feature type="transmembrane region" description="Helical" evidence="1">
    <location>
        <begin position="328"/>
        <end position="347"/>
    </location>
</feature>
<accession>A0ABU7GHG5</accession>
<sequence length="411" mass="45461">MADATTFGNLPVRDAAPMSHVQATAIALARRNTGLFLAFLYLQDIFWLMASRVTLVFAEPMYQVSRFEWPIAGMVIIIATTLAGLGIVFARLMRPLPRISVPQWMLRAVVLVAIVFNILTTVFIDSAARYSSGGLTGSSGVLYSAAQALSLAGMVVLLRAQKCGRPFSKLWIFALMGSMALSIDGLASALTICMFAVIIFEIQFRRLGRVIIMAPLVFGLLWSGFQAKFNEIPAYLTPEFMIRWVIGRLSISAEQMYTYQAGNGIIGEEVSYLELVSRAISDRFDLVLRGRTPKFEYPRSVSEAMYFDITGSFGSGASPGALLSATQMGLFFFLPPLVLSFLFMQYFHRMPGKISLLQMFAYAFIFNTLHSNFSEFLTIISPTLLIVTLFVLACLFSADNRNGSLRGLKNS</sequence>
<keyword evidence="1" id="KW-0812">Transmembrane</keyword>
<dbReference type="RefSeq" id="WP_354144773.1">
    <property type="nucleotide sequence ID" value="NZ_JAZDQV010000007.1"/>
</dbReference>
<feature type="transmembrane region" description="Helical" evidence="1">
    <location>
        <begin position="35"/>
        <end position="57"/>
    </location>
</feature>
<keyword evidence="1" id="KW-0472">Membrane</keyword>
<dbReference type="Proteomes" id="UP001343492">
    <property type="component" value="Unassembled WGS sequence"/>
</dbReference>
<feature type="transmembrane region" description="Helical" evidence="1">
    <location>
        <begin position="104"/>
        <end position="128"/>
    </location>
</feature>
<evidence type="ECO:0000313" key="3">
    <source>
        <dbReference type="Proteomes" id="UP001343492"/>
    </source>
</evidence>
<feature type="transmembrane region" description="Helical" evidence="1">
    <location>
        <begin position="69"/>
        <end position="92"/>
    </location>
</feature>
<evidence type="ECO:0000256" key="1">
    <source>
        <dbReference type="SAM" id="Phobius"/>
    </source>
</evidence>
<comment type="caution">
    <text evidence="2">The sequence shown here is derived from an EMBL/GenBank/DDBJ whole genome shotgun (WGS) entry which is preliminary data.</text>
</comment>
<feature type="transmembrane region" description="Helical" evidence="1">
    <location>
        <begin position="379"/>
        <end position="398"/>
    </location>
</feature>
<name>A0ABU7GHG5_9SPHN</name>
<feature type="transmembrane region" description="Helical" evidence="1">
    <location>
        <begin position="206"/>
        <end position="225"/>
    </location>
</feature>
<proteinExistence type="predicted"/>
<feature type="transmembrane region" description="Helical" evidence="1">
    <location>
        <begin position="140"/>
        <end position="158"/>
    </location>
</feature>
<evidence type="ECO:0000313" key="2">
    <source>
        <dbReference type="EMBL" id="MEE1877666.1"/>
    </source>
</evidence>
<organism evidence="2 3">
    <name type="scientific">Altererythrobacter litoralis</name>
    <dbReference type="NCBI Taxonomy" id="3113904"/>
    <lineage>
        <taxon>Bacteria</taxon>
        <taxon>Pseudomonadati</taxon>
        <taxon>Pseudomonadota</taxon>
        <taxon>Alphaproteobacteria</taxon>
        <taxon>Sphingomonadales</taxon>
        <taxon>Erythrobacteraceae</taxon>
        <taxon>Altererythrobacter</taxon>
    </lineage>
</organism>
<evidence type="ECO:0008006" key="4">
    <source>
        <dbReference type="Google" id="ProtNLM"/>
    </source>
</evidence>
<keyword evidence="3" id="KW-1185">Reference proteome</keyword>